<keyword evidence="5" id="KW-1185">Reference proteome</keyword>
<feature type="domain" description="HTH tetR-type" evidence="3">
    <location>
        <begin position="22"/>
        <end position="82"/>
    </location>
</feature>
<dbReference type="PROSITE" id="PS50977">
    <property type="entry name" value="HTH_TETR_2"/>
    <property type="match status" value="1"/>
</dbReference>
<dbReference type="InterPro" id="IPR009057">
    <property type="entry name" value="Homeodomain-like_sf"/>
</dbReference>
<dbReference type="RefSeq" id="WP_235000452.1">
    <property type="nucleotide sequence ID" value="NZ_BMJD01000030.1"/>
</dbReference>
<dbReference type="Gene3D" id="1.10.357.10">
    <property type="entry name" value="Tetracycline Repressor, domain 2"/>
    <property type="match status" value="1"/>
</dbReference>
<dbReference type="AlphaFoldDB" id="A0A9W5U0P5"/>
<dbReference type="Pfam" id="PF00440">
    <property type="entry name" value="TetR_N"/>
    <property type="match status" value="1"/>
</dbReference>
<evidence type="ECO:0000313" key="5">
    <source>
        <dbReference type="Proteomes" id="UP000621492"/>
    </source>
</evidence>
<reference evidence="4" key="1">
    <citation type="journal article" date="2014" name="Int. J. Syst. Evol. Microbiol.">
        <title>Complete genome sequence of Corynebacterium casei LMG S-19264T (=DSM 44701T), isolated from a smear-ripened cheese.</title>
        <authorList>
            <consortium name="US DOE Joint Genome Institute (JGI-PGF)"/>
            <person name="Walter F."/>
            <person name="Albersmeier A."/>
            <person name="Kalinowski J."/>
            <person name="Ruckert C."/>
        </authorList>
    </citation>
    <scope>NUCLEOTIDE SEQUENCE</scope>
    <source>
        <strain evidence="4">CGMCC 1.15454</strain>
    </source>
</reference>
<dbReference type="PANTHER" id="PTHR30055:SF222">
    <property type="entry name" value="REGULATORY PROTEIN"/>
    <property type="match status" value="1"/>
</dbReference>
<dbReference type="PRINTS" id="PR00455">
    <property type="entry name" value="HTHTETR"/>
</dbReference>
<dbReference type="GO" id="GO:0006355">
    <property type="term" value="P:regulation of DNA-templated transcription"/>
    <property type="evidence" value="ECO:0007669"/>
    <property type="project" value="UniProtKB-ARBA"/>
</dbReference>
<keyword evidence="1 2" id="KW-0238">DNA-binding</keyword>
<comment type="caution">
    <text evidence="4">The sequence shown here is derived from an EMBL/GenBank/DDBJ whole genome shotgun (WGS) entry which is preliminary data.</text>
</comment>
<organism evidence="4 5">
    <name type="scientific">Lentibacillus populi</name>
    <dbReference type="NCBI Taxonomy" id="1827502"/>
    <lineage>
        <taxon>Bacteria</taxon>
        <taxon>Bacillati</taxon>
        <taxon>Bacillota</taxon>
        <taxon>Bacilli</taxon>
        <taxon>Bacillales</taxon>
        <taxon>Bacillaceae</taxon>
        <taxon>Lentibacillus</taxon>
    </lineage>
</organism>
<name>A0A9W5U0P5_9BACI</name>
<accession>A0A9W5U0P5</accession>
<feature type="DNA-binding region" description="H-T-H motif" evidence="2">
    <location>
        <begin position="45"/>
        <end position="64"/>
    </location>
</feature>
<dbReference type="GO" id="GO:0003677">
    <property type="term" value="F:DNA binding"/>
    <property type="evidence" value="ECO:0007669"/>
    <property type="project" value="UniProtKB-UniRule"/>
</dbReference>
<sequence length="218" mass="24968">MSDNPSASRSMTEVLRQTEKMTSKQIKILEAAIELIAEKGYSATSTSEIAKRAGVAEGTIFRHYRTKKDLLLSIVNPVIINFMAPVFAEKFVDQVFHESHTSFEDFLYLFIKNRFEFVQSNVPLIKIVIQELAFHPEIQAAFKKASLEKVFPAIDQTLNVYKEKNQLKNIPNDSIMRMIAPTVIGFLLTRFIIQPDKDWDDDAEIRRTVEYILHGVGK</sequence>
<evidence type="ECO:0000313" key="4">
    <source>
        <dbReference type="EMBL" id="GGB51917.1"/>
    </source>
</evidence>
<dbReference type="InterPro" id="IPR001647">
    <property type="entry name" value="HTH_TetR"/>
</dbReference>
<reference evidence="4" key="2">
    <citation type="submission" date="2020-09" db="EMBL/GenBank/DDBJ databases">
        <authorList>
            <person name="Sun Q."/>
            <person name="Zhou Y."/>
        </authorList>
    </citation>
    <scope>NUCLEOTIDE SEQUENCE</scope>
    <source>
        <strain evidence="4">CGMCC 1.15454</strain>
    </source>
</reference>
<dbReference type="InterPro" id="IPR036271">
    <property type="entry name" value="Tet_transcr_reg_TetR-rel_C_sf"/>
</dbReference>
<evidence type="ECO:0000256" key="2">
    <source>
        <dbReference type="PROSITE-ProRule" id="PRU00335"/>
    </source>
</evidence>
<dbReference type="Proteomes" id="UP000621492">
    <property type="component" value="Unassembled WGS sequence"/>
</dbReference>
<proteinExistence type="predicted"/>
<dbReference type="InterPro" id="IPR050109">
    <property type="entry name" value="HTH-type_TetR-like_transc_reg"/>
</dbReference>
<protein>
    <submittedName>
        <fullName evidence="4">TetR family transcriptional regulator</fullName>
    </submittedName>
</protein>
<dbReference type="PANTHER" id="PTHR30055">
    <property type="entry name" value="HTH-TYPE TRANSCRIPTIONAL REGULATOR RUTR"/>
    <property type="match status" value="1"/>
</dbReference>
<evidence type="ECO:0000259" key="3">
    <source>
        <dbReference type="PROSITE" id="PS50977"/>
    </source>
</evidence>
<evidence type="ECO:0000256" key="1">
    <source>
        <dbReference type="ARBA" id="ARBA00023125"/>
    </source>
</evidence>
<dbReference type="SUPFAM" id="SSF48498">
    <property type="entry name" value="Tetracyclin repressor-like, C-terminal domain"/>
    <property type="match status" value="1"/>
</dbReference>
<dbReference type="EMBL" id="BMJD01000030">
    <property type="protein sequence ID" value="GGB51917.1"/>
    <property type="molecule type" value="Genomic_DNA"/>
</dbReference>
<dbReference type="SUPFAM" id="SSF46689">
    <property type="entry name" value="Homeodomain-like"/>
    <property type="match status" value="1"/>
</dbReference>
<gene>
    <name evidence="4" type="ORF">GCM10011409_31890</name>
</gene>